<reference evidence="4 5" key="1">
    <citation type="submission" date="2019-02" db="EMBL/GenBank/DDBJ databases">
        <authorList>
            <consortium name="Pathogen Informatics"/>
        </authorList>
    </citation>
    <scope>NUCLEOTIDE SEQUENCE [LARGE SCALE GENOMIC DNA]</scope>
    <source>
        <strain evidence="4 5">3012STDY6756504</strain>
    </source>
</reference>
<evidence type="ECO:0000256" key="1">
    <source>
        <dbReference type="ARBA" id="ARBA00022729"/>
    </source>
</evidence>
<dbReference type="Pfam" id="PF12849">
    <property type="entry name" value="PBP_like_2"/>
    <property type="match status" value="1"/>
</dbReference>
<feature type="transmembrane region" description="Helical" evidence="2">
    <location>
        <begin position="6"/>
        <end position="30"/>
    </location>
</feature>
<evidence type="ECO:0000313" key="4">
    <source>
        <dbReference type="EMBL" id="VFA98815.1"/>
    </source>
</evidence>
<dbReference type="InterPro" id="IPR024370">
    <property type="entry name" value="PBP_domain"/>
</dbReference>
<evidence type="ECO:0000256" key="2">
    <source>
        <dbReference type="SAM" id="Phobius"/>
    </source>
</evidence>
<dbReference type="Proteomes" id="UP000290439">
    <property type="component" value="Chromosome"/>
</dbReference>
<proteinExistence type="predicted"/>
<accession>A0A4U8W132</accession>
<protein>
    <submittedName>
        <fullName evidence="4">Phosphate binding protein</fullName>
    </submittedName>
</protein>
<dbReference type="Gene3D" id="3.40.190.10">
    <property type="entry name" value="Periplasmic binding protein-like II"/>
    <property type="match status" value="2"/>
</dbReference>
<dbReference type="EMBL" id="LR215973">
    <property type="protein sequence ID" value="VFA98815.1"/>
    <property type="molecule type" value="Genomic_DNA"/>
</dbReference>
<feature type="transmembrane region" description="Helical" evidence="2">
    <location>
        <begin position="198"/>
        <end position="222"/>
    </location>
</feature>
<gene>
    <name evidence="4" type="ORF">NCTC10797_02591</name>
</gene>
<dbReference type="SUPFAM" id="SSF53850">
    <property type="entry name" value="Periplasmic binding protein-like II"/>
    <property type="match status" value="1"/>
</dbReference>
<dbReference type="AlphaFoldDB" id="A0A4U8W132"/>
<keyword evidence="2" id="KW-1133">Transmembrane helix</keyword>
<name>A0A4U8W132_9NOCA</name>
<keyword evidence="2" id="KW-0812">Transmembrane</keyword>
<sequence>MGGFPLEIVLALIGIAVPVGAFLWEFVFVGRKQLGYRVQMDTPVTGEIESVFPGVLPQLRPQADGASPDLKDLSVVLMRIENSGATSLDSADYGVPDNGRAGLHLRFPQRRVIGMAVTELSDPALGDLLEPDSGIAVRETSDHVGIIDLPRVPLNRADHYKILAILQRSAGTGEYPPPRLQGMIKGGRVTETRSQTGIPLFMIALIAFLVVVIVAQFIVAAVERGKAPLGCADGKLTVVGSTAFEQVIRDAADVYRHSCRGARFEFAFEGSEPGMNRLESEGNDNPGLLAIADGPMGLDYPGLVERPLALSLFSVIVHPGTKVRHLTVEQIRDLYAGRVRNWSQLGGADLPVRLINRHPGSGTRRTFETRLLDGEQPPARDATCREIRREPGPGRCDVAVTKDMLAAVAETPGAVGYAEHADAAESTQVATVTINGQQATREAAANRVYPFWGIEYAYSYGDFAPGSLGASFLRFLTEAGGEDVIRAAGNMPCRDLAYPSMCRPFP</sequence>
<feature type="domain" description="PBP" evidence="3">
    <location>
        <begin position="230"/>
        <end position="477"/>
    </location>
</feature>
<keyword evidence="2" id="KW-0472">Membrane</keyword>
<dbReference type="RefSeq" id="WP_130917303.1">
    <property type="nucleotide sequence ID" value="NZ_JADLQM010000005.1"/>
</dbReference>
<evidence type="ECO:0000313" key="5">
    <source>
        <dbReference type="Proteomes" id="UP000290439"/>
    </source>
</evidence>
<evidence type="ECO:0000259" key="3">
    <source>
        <dbReference type="Pfam" id="PF12849"/>
    </source>
</evidence>
<dbReference type="PANTHER" id="PTHR30570">
    <property type="entry name" value="PERIPLASMIC PHOSPHATE BINDING COMPONENT OF PHOSPHATE ABC TRANSPORTER"/>
    <property type="match status" value="1"/>
</dbReference>
<dbReference type="InterPro" id="IPR050811">
    <property type="entry name" value="Phosphate_ABC_transporter"/>
</dbReference>
<organism evidence="4 5">
    <name type="scientific">Nocardia cyriacigeorgica</name>
    <dbReference type="NCBI Taxonomy" id="135487"/>
    <lineage>
        <taxon>Bacteria</taxon>
        <taxon>Bacillati</taxon>
        <taxon>Actinomycetota</taxon>
        <taxon>Actinomycetes</taxon>
        <taxon>Mycobacteriales</taxon>
        <taxon>Nocardiaceae</taxon>
        <taxon>Nocardia</taxon>
    </lineage>
</organism>
<keyword evidence="1" id="KW-0732">Signal</keyword>
<dbReference type="PANTHER" id="PTHR30570:SF1">
    <property type="entry name" value="PHOSPHATE-BINDING PROTEIN PSTS"/>
    <property type="match status" value="1"/>
</dbReference>